<dbReference type="Proteomes" id="UP000663852">
    <property type="component" value="Unassembled WGS sequence"/>
</dbReference>
<evidence type="ECO:0000313" key="3">
    <source>
        <dbReference type="Proteomes" id="UP000663828"/>
    </source>
</evidence>
<proteinExistence type="predicted"/>
<dbReference type="Proteomes" id="UP000663828">
    <property type="component" value="Unassembled WGS sequence"/>
</dbReference>
<sequence length="148" mass="17236">MQRHMFGRDFAIISYLKITYLRARVLGHSTQTQSNSIRPCLKVFEEQVIIFRAFRIENDDFNFILFTVCHMSTMADTKNYDDNLLETLLSNGFLQIGTASLQTLDLKMKTADNDEKLPLKHPYILQITNQDSSFSNLSEYKLRCEARI</sequence>
<reference evidence="1" key="1">
    <citation type="submission" date="2021-02" db="EMBL/GenBank/DDBJ databases">
        <authorList>
            <person name="Nowell W R."/>
        </authorList>
    </citation>
    <scope>NUCLEOTIDE SEQUENCE</scope>
</reference>
<dbReference type="EMBL" id="CAJNOJ010000418">
    <property type="protein sequence ID" value="CAF1441103.1"/>
    <property type="molecule type" value="Genomic_DNA"/>
</dbReference>
<gene>
    <name evidence="2" type="ORF">EDS130_LOCUS38877</name>
    <name evidence="1" type="ORF">XAT740_LOCUS16459</name>
</gene>
<dbReference type="EMBL" id="CAJNOR010001048">
    <property type="protein sequence ID" value="CAF1064281.1"/>
    <property type="molecule type" value="Genomic_DNA"/>
</dbReference>
<keyword evidence="3" id="KW-1185">Reference proteome</keyword>
<organism evidence="1 3">
    <name type="scientific">Adineta ricciae</name>
    <name type="common">Rotifer</name>
    <dbReference type="NCBI Taxonomy" id="249248"/>
    <lineage>
        <taxon>Eukaryota</taxon>
        <taxon>Metazoa</taxon>
        <taxon>Spiralia</taxon>
        <taxon>Gnathifera</taxon>
        <taxon>Rotifera</taxon>
        <taxon>Eurotatoria</taxon>
        <taxon>Bdelloidea</taxon>
        <taxon>Adinetida</taxon>
        <taxon>Adinetidae</taxon>
        <taxon>Adineta</taxon>
    </lineage>
</organism>
<accession>A0A814LHE4</accession>
<protein>
    <submittedName>
        <fullName evidence="1">Uncharacterized protein</fullName>
    </submittedName>
</protein>
<dbReference type="AlphaFoldDB" id="A0A814LHE4"/>
<name>A0A814LHE4_ADIRI</name>
<evidence type="ECO:0000313" key="2">
    <source>
        <dbReference type="EMBL" id="CAF1441103.1"/>
    </source>
</evidence>
<evidence type="ECO:0000313" key="1">
    <source>
        <dbReference type="EMBL" id="CAF1064281.1"/>
    </source>
</evidence>
<comment type="caution">
    <text evidence="1">The sequence shown here is derived from an EMBL/GenBank/DDBJ whole genome shotgun (WGS) entry which is preliminary data.</text>
</comment>